<protein>
    <submittedName>
        <fullName evidence="1">Uncharacterized protein</fullName>
    </submittedName>
</protein>
<dbReference type="Proteomes" id="UP000799754">
    <property type="component" value="Unassembled WGS sequence"/>
</dbReference>
<organism evidence="1 2">
    <name type="scientific">Macroventuria anomochaeta</name>
    <dbReference type="NCBI Taxonomy" id="301207"/>
    <lineage>
        <taxon>Eukaryota</taxon>
        <taxon>Fungi</taxon>
        <taxon>Dikarya</taxon>
        <taxon>Ascomycota</taxon>
        <taxon>Pezizomycotina</taxon>
        <taxon>Dothideomycetes</taxon>
        <taxon>Pleosporomycetidae</taxon>
        <taxon>Pleosporales</taxon>
        <taxon>Pleosporineae</taxon>
        <taxon>Didymellaceae</taxon>
        <taxon>Macroventuria</taxon>
    </lineage>
</organism>
<accession>A0ACB6RJV5</accession>
<comment type="caution">
    <text evidence="1">The sequence shown here is derived from an EMBL/GenBank/DDBJ whole genome shotgun (WGS) entry which is preliminary data.</text>
</comment>
<reference evidence="1" key="1">
    <citation type="journal article" date="2020" name="Stud. Mycol.">
        <title>101 Dothideomycetes genomes: a test case for predicting lifestyles and emergence of pathogens.</title>
        <authorList>
            <person name="Haridas S."/>
            <person name="Albert R."/>
            <person name="Binder M."/>
            <person name="Bloem J."/>
            <person name="Labutti K."/>
            <person name="Salamov A."/>
            <person name="Andreopoulos B."/>
            <person name="Baker S."/>
            <person name="Barry K."/>
            <person name="Bills G."/>
            <person name="Bluhm B."/>
            <person name="Cannon C."/>
            <person name="Castanera R."/>
            <person name="Culley D."/>
            <person name="Daum C."/>
            <person name="Ezra D."/>
            <person name="Gonzalez J."/>
            <person name="Henrissat B."/>
            <person name="Kuo A."/>
            <person name="Liang C."/>
            <person name="Lipzen A."/>
            <person name="Lutzoni F."/>
            <person name="Magnuson J."/>
            <person name="Mondo S."/>
            <person name="Nolan M."/>
            <person name="Ohm R."/>
            <person name="Pangilinan J."/>
            <person name="Park H.-J."/>
            <person name="Ramirez L."/>
            <person name="Alfaro M."/>
            <person name="Sun H."/>
            <person name="Tritt A."/>
            <person name="Yoshinaga Y."/>
            <person name="Zwiers L.-H."/>
            <person name="Turgeon B."/>
            <person name="Goodwin S."/>
            <person name="Spatafora J."/>
            <person name="Crous P."/>
            <person name="Grigoriev I."/>
        </authorList>
    </citation>
    <scope>NUCLEOTIDE SEQUENCE</scope>
    <source>
        <strain evidence="1">CBS 525.71</strain>
    </source>
</reference>
<evidence type="ECO:0000313" key="1">
    <source>
        <dbReference type="EMBL" id="KAF2622181.1"/>
    </source>
</evidence>
<gene>
    <name evidence="1" type="ORF">BU25DRAFT_217087</name>
</gene>
<sequence length="207" mass="22862">MKLATALCIISFANAVPSQMTPKMSALPTQSHMAGGSLMAMVTLRACQSSQGSPQEVLESLQVEHQLQFQLVATALLLHLSQRELEVDLLEVNPRADTLLRHPLAVALLPLLQRQLPLEVDPQVVTQLRPQLLASPRLLPASRHLLAVTLLLLLAGHHLLVVIPPLLSASQPRLLASLLPLRLLLPSWETIRLFFEPSCQQVKSYRF</sequence>
<proteinExistence type="predicted"/>
<keyword evidence="2" id="KW-1185">Reference proteome</keyword>
<dbReference type="EMBL" id="MU006747">
    <property type="protein sequence ID" value="KAF2622181.1"/>
    <property type="molecule type" value="Genomic_DNA"/>
</dbReference>
<evidence type="ECO:0000313" key="2">
    <source>
        <dbReference type="Proteomes" id="UP000799754"/>
    </source>
</evidence>
<name>A0ACB6RJV5_9PLEO</name>